<dbReference type="AlphaFoldDB" id="A0A0E0JIC7"/>
<dbReference type="InterPro" id="IPR058888">
    <property type="entry name" value="LLG1-like"/>
</dbReference>
<accession>A0A0E0JIC7</accession>
<proteinExistence type="predicted"/>
<dbReference type="Pfam" id="PF26578">
    <property type="entry name" value="LLG1"/>
    <property type="match status" value="1"/>
</dbReference>
<dbReference type="Proteomes" id="UP000026962">
    <property type="component" value="Chromosome 1"/>
</dbReference>
<dbReference type="Gramene" id="OPUNC01G14890.1">
    <property type="protein sequence ID" value="OPUNC01G14890.1"/>
    <property type="gene ID" value="OPUNC01G14890"/>
</dbReference>
<evidence type="ECO:0000259" key="1">
    <source>
        <dbReference type="Pfam" id="PF26578"/>
    </source>
</evidence>
<evidence type="ECO:0000313" key="3">
    <source>
        <dbReference type="Proteomes" id="UP000026962"/>
    </source>
</evidence>
<reference evidence="2" key="1">
    <citation type="submission" date="2015-04" db="UniProtKB">
        <authorList>
            <consortium name="EnsemblPlants"/>
        </authorList>
    </citation>
    <scope>IDENTIFICATION</scope>
</reference>
<name>A0A0E0JIC7_ORYPU</name>
<dbReference type="PANTHER" id="PTHR31533">
    <property type="entry name" value="GPI-ANCHORED PROTEIN LLG1-RELATED-RELATED"/>
    <property type="match status" value="1"/>
</dbReference>
<protein>
    <recommendedName>
        <fullName evidence="1">GPI-anchored protein LLG1-like domain-containing protein</fullName>
    </recommendedName>
</protein>
<dbReference type="EnsemblPlants" id="OPUNC01G14890.1">
    <property type="protein sequence ID" value="OPUNC01G14890.1"/>
    <property type="gene ID" value="OPUNC01G14890"/>
</dbReference>
<dbReference type="InterPro" id="IPR039307">
    <property type="entry name" value="LORELEI-like"/>
</dbReference>
<evidence type="ECO:0000313" key="2">
    <source>
        <dbReference type="EnsemblPlants" id="OPUNC01G14890.1"/>
    </source>
</evidence>
<dbReference type="PANTHER" id="PTHR31533:SF37">
    <property type="entry name" value="OS04G0500300 PROTEIN"/>
    <property type="match status" value="1"/>
</dbReference>
<reference evidence="2" key="2">
    <citation type="submission" date="2018-05" db="EMBL/GenBank/DDBJ databases">
        <title>OpunRS2 (Oryza punctata Reference Sequence Version 2).</title>
        <authorList>
            <person name="Zhang J."/>
            <person name="Kudrna D."/>
            <person name="Lee S."/>
            <person name="Talag J."/>
            <person name="Welchert J."/>
            <person name="Wing R.A."/>
        </authorList>
    </citation>
    <scope>NUCLEOTIDE SEQUENCE [LARGE SCALE GENOMIC DNA]</scope>
</reference>
<feature type="domain" description="GPI-anchored protein LLG1-like" evidence="1">
    <location>
        <begin position="30"/>
        <end position="80"/>
    </location>
</feature>
<sequence length="80" mass="8925">MKSSTFAVEALEACSPTRKLVDTPGSKCPVKFEKKTGYVELGKKCQKPSYKECCAWSVKFACLYSKLINQVENGCTNDMF</sequence>
<organism evidence="2">
    <name type="scientific">Oryza punctata</name>
    <name type="common">Red rice</name>
    <dbReference type="NCBI Taxonomy" id="4537"/>
    <lineage>
        <taxon>Eukaryota</taxon>
        <taxon>Viridiplantae</taxon>
        <taxon>Streptophyta</taxon>
        <taxon>Embryophyta</taxon>
        <taxon>Tracheophyta</taxon>
        <taxon>Spermatophyta</taxon>
        <taxon>Magnoliopsida</taxon>
        <taxon>Liliopsida</taxon>
        <taxon>Poales</taxon>
        <taxon>Poaceae</taxon>
        <taxon>BOP clade</taxon>
        <taxon>Oryzoideae</taxon>
        <taxon>Oryzeae</taxon>
        <taxon>Oryzinae</taxon>
        <taxon>Oryza</taxon>
    </lineage>
</organism>
<keyword evidence="3" id="KW-1185">Reference proteome</keyword>
<dbReference type="HOGENOM" id="CLU_2593924_0_0_1"/>